<accession>A0ABT7XKW2</accession>
<keyword evidence="4" id="KW-0249">Electron transport</keyword>
<evidence type="ECO:0000256" key="5">
    <source>
        <dbReference type="ARBA" id="ARBA00023004"/>
    </source>
</evidence>
<organism evidence="9 10">
    <name type="scientific">Crenobacter oryzisoli</name>
    <dbReference type="NCBI Taxonomy" id="3056844"/>
    <lineage>
        <taxon>Bacteria</taxon>
        <taxon>Pseudomonadati</taxon>
        <taxon>Pseudomonadota</taxon>
        <taxon>Betaproteobacteria</taxon>
        <taxon>Neisseriales</taxon>
        <taxon>Neisseriaceae</taxon>
        <taxon>Crenobacter</taxon>
    </lineage>
</organism>
<keyword evidence="5 6" id="KW-0408">Iron</keyword>
<evidence type="ECO:0000313" key="9">
    <source>
        <dbReference type="EMBL" id="MDN0074411.1"/>
    </source>
</evidence>
<proteinExistence type="predicted"/>
<evidence type="ECO:0000256" key="6">
    <source>
        <dbReference type="PROSITE-ProRule" id="PRU00433"/>
    </source>
</evidence>
<dbReference type="InterPro" id="IPR002324">
    <property type="entry name" value="Cyt_c_ID"/>
</dbReference>
<feature type="chain" id="PRO_5045644538" evidence="7">
    <location>
        <begin position="20"/>
        <end position="100"/>
    </location>
</feature>
<protein>
    <submittedName>
        <fullName evidence="9">C-type cytochrome</fullName>
    </submittedName>
</protein>
<name>A0ABT7XKW2_9NEIS</name>
<evidence type="ECO:0000256" key="3">
    <source>
        <dbReference type="ARBA" id="ARBA00022723"/>
    </source>
</evidence>
<dbReference type="InterPro" id="IPR036909">
    <property type="entry name" value="Cyt_c-like_dom_sf"/>
</dbReference>
<keyword evidence="10" id="KW-1185">Reference proteome</keyword>
<comment type="caution">
    <text evidence="9">The sequence shown here is derived from an EMBL/GenBank/DDBJ whole genome shotgun (WGS) entry which is preliminary data.</text>
</comment>
<evidence type="ECO:0000259" key="8">
    <source>
        <dbReference type="PROSITE" id="PS51007"/>
    </source>
</evidence>
<reference evidence="9" key="1">
    <citation type="submission" date="2023-06" db="EMBL/GenBank/DDBJ databases">
        <authorList>
            <person name="Zhang S."/>
        </authorList>
    </citation>
    <scope>NUCLEOTIDE SEQUENCE</scope>
    <source>
        <strain evidence="9">SG2303</strain>
    </source>
</reference>
<dbReference type="SUPFAM" id="SSF46626">
    <property type="entry name" value="Cytochrome c"/>
    <property type="match status" value="1"/>
</dbReference>
<keyword evidence="1" id="KW-0813">Transport</keyword>
<keyword evidence="3 6" id="KW-0479">Metal-binding</keyword>
<dbReference type="Proteomes" id="UP001168540">
    <property type="component" value="Unassembled WGS sequence"/>
</dbReference>
<evidence type="ECO:0000256" key="2">
    <source>
        <dbReference type="ARBA" id="ARBA00022617"/>
    </source>
</evidence>
<dbReference type="RefSeq" id="WP_289828979.1">
    <property type="nucleotide sequence ID" value="NZ_JAUEDK010000007.1"/>
</dbReference>
<dbReference type="PROSITE" id="PS51007">
    <property type="entry name" value="CYTC"/>
    <property type="match status" value="1"/>
</dbReference>
<evidence type="ECO:0000256" key="7">
    <source>
        <dbReference type="SAM" id="SignalP"/>
    </source>
</evidence>
<sequence>MKHLLCLAVFVFWAGAAHANPQLAQKYSCTACHTADKKMVGPSWQEVGRRYTGDKGAAAKLAARVKAGGSGVWGPVPMPPNPQIGDADLKTLVQWILTQK</sequence>
<evidence type="ECO:0000313" key="10">
    <source>
        <dbReference type="Proteomes" id="UP001168540"/>
    </source>
</evidence>
<dbReference type="PRINTS" id="PR00606">
    <property type="entry name" value="CYTCHROMECID"/>
</dbReference>
<dbReference type="InterPro" id="IPR009056">
    <property type="entry name" value="Cyt_c-like_dom"/>
</dbReference>
<evidence type="ECO:0000256" key="1">
    <source>
        <dbReference type="ARBA" id="ARBA00022448"/>
    </source>
</evidence>
<keyword evidence="2 6" id="KW-0349">Heme</keyword>
<dbReference type="Gene3D" id="1.10.760.10">
    <property type="entry name" value="Cytochrome c-like domain"/>
    <property type="match status" value="1"/>
</dbReference>
<dbReference type="Pfam" id="PF00034">
    <property type="entry name" value="Cytochrom_C"/>
    <property type="match status" value="1"/>
</dbReference>
<feature type="signal peptide" evidence="7">
    <location>
        <begin position="1"/>
        <end position="19"/>
    </location>
</feature>
<dbReference type="EMBL" id="JAUEDK010000007">
    <property type="protein sequence ID" value="MDN0074411.1"/>
    <property type="molecule type" value="Genomic_DNA"/>
</dbReference>
<keyword evidence="7" id="KW-0732">Signal</keyword>
<feature type="domain" description="Cytochrome c" evidence="8">
    <location>
        <begin position="15"/>
        <end position="100"/>
    </location>
</feature>
<evidence type="ECO:0000256" key="4">
    <source>
        <dbReference type="ARBA" id="ARBA00022982"/>
    </source>
</evidence>
<gene>
    <name evidence="9" type="ORF">QU481_05820</name>
</gene>